<accession>A0A9P4A337</accession>
<evidence type="ECO:0000313" key="4">
    <source>
        <dbReference type="Proteomes" id="UP000368418"/>
    </source>
</evidence>
<dbReference type="Gene3D" id="3.60.10.10">
    <property type="entry name" value="Endonuclease/exonuclease/phosphatase"/>
    <property type="match status" value="1"/>
</dbReference>
<evidence type="ECO:0000256" key="1">
    <source>
        <dbReference type="SAM" id="SignalP"/>
    </source>
</evidence>
<keyword evidence="3" id="KW-0255">Endonuclease</keyword>
<comment type="caution">
    <text evidence="3">The sequence shown here is derived from an EMBL/GenBank/DDBJ whole genome shotgun (WGS) entry which is preliminary data.</text>
</comment>
<dbReference type="AlphaFoldDB" id="A0A9P4A337"/>
<keyword evidence="3" id="KW-0378">Hydrolase</keyword>
<dbReference type="GO" id="GO:0006506">
    <property type="term" value="P:GPI anchor biosynthetic process"/>
    <property type="evidence" value="ECO:0007669"/>
    <property type="project" value="TreeGrafter"/>
</dbReference>
<reference evidence="3 4" key="1">
    <citation type="journal article" date="2019" name="Nat. Med.">
        <title>A library of human gut bacterial isolates paired with longitudinal multiomics data enables mechanistic microbiome research.</title>
        <authorList>
            <person name="Poyet M."/>
            <person name="Groussin M."/>
            <person name="Gibbons S.M."/>
            <person name="Avila-Pacheco J."/>
            <person name="Jiang X."/>
            <person name="Kearney S.M."/>
            <person name="Perrotta A.R."/>
            <person name="Berdy B."/>
            <person name="Zhao S."/>
            <person name="Lieberman T.D."/>
            <person name="Swanson P.K."/>
            <person name="Smith M."/>
            <person name="Roesemann S."/>
            <person name="Alexander J.E."/>
            <person name="Rich S.A."/>
            <person name="Livny J."/>
            <person name="Vlamakis H."/>
            <person name="Clish C."/>
            <person name="Bullock K."/>
            <person name="Deik A."/>
            <person name="Scott J."/>
            <person name="Pierce K.A."/>
            <person name="Xavier R.J."/>
            <person name="Alm E.J."/>
        </authorList>
    </citation>
    <scope>NUCLEOTIDE SEQUENCE [LARGE SCALE GENOMIC DNA]</scope>
    <source>
        <strain evidence="3 4">BIOML-A19</strain>
    </source>
</reference>
<feature type="domain" description="Endonuclease/exonuclease/phosphatase" evidence="2">
    <location>
        <begin position="37"/>
        <end position="221"/>
    </location>
</feature>
<keyword evidence="3" id="KW-0540">Nuclease</keyword>
<name>A0A9P4A337_9BACE</name>
<dbReference type="Proteomes" id="UP000368418">
    <property type="component" value="Unassembled WGS sequence"/>
</dbReference>
<feature type="chain" id="PRO_5040134561" evidence="1">
    <location>
        <begin position="23"/>
        <end position="265"/>
    </location>
</feature>
<gene>
    <name evidence="3" type="ORF">F2Y31_20940</name>
</gene>
<dbReference type="GO" id="GO:0016020">
    <property type="term" value="C:membrane"/>
    <property type="evidence" value="ECO:0007669"/>
    <property type="project" value="GOC"/>
</dbReference>
<dbReference type="SUPFAM" id="SSF56219">
    <property type="entry name" value="DNase I-like"/>
    <property type="match status" value="1"/>
</dbReference>
<sequence>MKLGLCISLFLAGYLYSCPVVAQSTVAQPKEITIKAMTYNTYSGRKMGIDKIAEVIKKENPDIVSLQEIERNTKINPWDTPKKLSELTGMRYYYFAHALDIRSGGDYGNVILSKYPISEEKSIKLNILRKDDYVRSFGYVKVTKEGKEFYFATAHLDHKYEDALRLKQVDEILACVEPLELPIILAGDLNSRRGSATMATFQKYFTVNCLSDGAPWTAPAPRPTYACDWLIYAPNDAFIVKAYNVCYWANEESDHYPVVATYVIK</sequence>
<dbReference type="InterPro" id="IPR051916">
    <property type="entry name" value="GPI-anchor_lipid_remodeler"/>
</dbReference>
<feature type="signal peptide" evidence="1">
    <location>
        <begin position="1"/>
        <end position="22"/>
    </location>
</feature>
<organism evidence="3 4">
    <name type="scientific">Bacteroides caccae</name>
    <dbReference type="NCBI Taxonomy" id="47678"/>
    <lineage>
        <taxon>Bacteria</taxon>
        <taxon>Pseudomonadati</taxon>
        <taxon>Bacteroidota</taxon>
        <taxon>Bacteroidia</taxon>
        <taxon>Bacteroidales</taxon>
        <taxon>Bacteroidaceae</taxon>
        <taxon>Bacteroides</taxon>
    </lineage>
</organism>
<keyword evidence="1" id="KW-0732">Signal</keyword>
<dbReference type="EMBL" id="VVYD01000030">
    <property type="protein sequence ID" value="KAA5494022.1"/>
    <property type="molecule type" value="Genomic_DNA"/>
</dbReference>
<protein>
    <submittedName>
        <fullName evidence="3">Endonuclease</fullName>
    </submittedName>
</protein>
<evidence type="ECO:0000259" key="2">
    <source>
        <dbReference type="Pfam" id="PF03372"/>
    </source>
</evidence>
<dbReference type="PANTHER" id="PTHR14859">
    <property type="entry name" value="CALCOFLUOR WHITE HYPERSENSITIVE PROTEIN PRECURSOR"/>
    <property type="match status" value="1"/>
</dbReference>
<evidence type="ECO:0000313" key="3">
    <source>
        <dbReference type="EMBL" id="KAA5494022.1"/>
    </source>
</evidence>
<dbReference type="GO" id="GO:0004519">
    <property type="term" value="F:endonuclease activity"/>
    <property type="evidence" value="ECO:0007669"/>
    <property type="project" value="UniProtKB-KW"/>
</dbReference>
<proteinExistence type="predicted"/>
<dbReference type="PANTHER" id="PTHR14859:SF1">
    <property type="entry name" value="PGAP2-INTERACTING PROTEIN"/>
    <property type="match status" value="1"/>
</dbReference>
<dbReference type="RefSeq" id="WP_118029644.1">
    <property type="nucleotide sequence ID" value="NZ_CACRTB010000007.1"/>
</dbReference>
<dbReference type="Pfam" id="PF03372">
    <property type="entry name" value="Exo_endo_phos"/>
    <property type="match status" value="1"/>
</dbReference>
<dbReference type="InterPro" id="IPR005135">
    <property type="entry name" value="Endo/exonuclease/phosphatase"/>
</dbReference>
<dbReference type="InterPro" id="IPR036691">
    <property type="entry name" value="Endo/exonu/phosph_ase_sf"/>
</dbReference>